<feature type="transmembrane region" description="Helical" evidence="1">
    <location>
        <begin position="45"/>
        <end position="68"/>
    </location>
</feature>
<dbReference type="PANTHER" id="PTHR40547:SF1">
    <property type="entry name" value="SLL0298 PROTEIN"/>
    <property type="match status" value="1"/>
</dbReference>
<accession>A0A7W6GFR8</accession>
<keyword evidence="1" id="KW-1133">Transmembrane helix</keyword>
<evidence type="ECO:0000256" key="1">
    <source>
        <dbReference type="SAM" id="Phobius"/>
    </source>
</evidence>
<dbReference type="InterPro" id="IPR018639">
    <property type="entry name" value="DUF2062"/>
</dbReference>
<dbReference type="Proteomes" id="UP000528964">
    <property type="component" value="Unassembled WGS sequence"/>
</dbReference>
<name>A0A7W6GFR8_9HYPH</name>
<protein>
    <recommendedName>
        <fullName evidence="2">DUF2062 domain-containing protein</fullName>
    </recommendedName>
</protein>
<feature type="domain" description="DUF2062" evidence="2">
    <location>
        <begin position="2"/>
        <end position="142"/>
    </location>
</feature>
<comment type="caution">
    <text evidence="3">The sequence shown here is derived from an EMBL/GenBank/DDBJ whole genome shotgun (WGS) entry which is preliminary data.</text>
</comment>
<keyword evidence="1" id="KW-0812">Transmembrane</keyword>
<dbReference type="PANTHER" id="PTHR40547">
    <property type="entry name" value="SLL0298 PROTEIN"/>
    <property type="match status" value="1"/>
</dbReference>
<evidence type="ECO:0000313" key="3">
    <source>
        <dbReference type="EMBL" id="MBB3974206.1"/>
    </source>
</evidence>
<feature type="transmembrane region" description="Helical" evidence="1">
    <location>
        <begin position="108"/>
        <end position="131"/>
    </location>
</feature>
<evidence type="ECO:0000313" key="4">
    <source>
        <dbReference type="Proteomes" id="UP000528964"/>
    </source>
</evidence>
<gene>
    <name evidence="3" type="ORF">GGR24_002887</name>
</gene>
<keyword evidence="4" id="KW-1185">Reference proteome</keyword>
<dbReference type="AlphaFoldDB" id="A0A7W6GFR8"/>
<reference evidence="3 4" key="1">
    <citation type="submission" date="2020-08" db="EMBL/GenBank/DDBJ databases">
        <title>Genomic Encyclopedia of Type Strains, Phase IV (KMG-IV): sequencing the most valuable type-strain genomes for metagenomic binning, comparative biology and taxonomic classification.</title>
        <authorList>
            <person name="Goeker M."/>
        </authorList>
    </citation>
    <scope>NUCLEOTIDE SEQUENCE [LARGE SCALE GENOMIC DNA]</scope>
    <source>
        <strain evidence="3 4">DSM 25481</strain>
    </source>
</reference>
<organism evidence="3 4">
    <name type="scientific">Hansschlegelia beijingensis</name>
    <dbReference type="NCBI Taxonomy" id="1133344"/>
    <lineage>
        <taxon>Bacteria</taxon>
        <taxon>Pseudomonadati</taxon>
        <taxon>Pseudomonadota</taxon>
        <taxon>Alphaproteobacteria</taxon>
        <taxon>Hyphomicrobiales</taxon>
        <taxon>Methylopilaceae</taxon>
        <taxon>Hansschlegelia</taxon>
    </lineage>
</organism>
<keyword evidence="1" id="KW-0472">Membrane</keyword>
<sequence>MARLRASPHAIAAGFASGAAASCFPLIGLHFLLSFALAWCLRGSMVAAALGTAVGNPLTFPILFAAAYRLGAAIRGEEAALPGAIDQAGSELAAEGIFSGSLEHAWPLFTTTMIGAAPIALATFAAFYMLVRWSTARVQAARRDRLASKALRGRTA</sequence>
<dbReference type="PROSITE" id="PS51257">
    <property type="entry name" value="PROKAR_LIPOPROTEIN"/>
    <property type="match status" value="1"/>
</dbReference>
<evidence type="ECO:0000259" key="2">
    <source>
        <dbReference type="Pfam" id="PF09835"/>
    </source>
</evidence>
<feature type="transmembrane region" description="Helical" evidence="1">
    <location>
        <begin position="12"/>
        <end position="33"/>
    </location>
</feature>
<dbReference type="Pfam" id="PF09835">
    <property type="entry name" value="DUF2062"/>
    <property type="match status" value="1"/>
</dbReference>
<dbReference type="EMBL" id="JACIDR010000005">
    <property type="protein sequence ID" value="MBB3974206.1"/>
    <property type="molecule type" value="Genomic_DNA"/>
</dbReference>
<proteinExistence type="predicted"/>